<dbReference type="RefSeq" id="XP_028463414.1">
    <property type="nucleotide sequence ID" value="XM_028610821.1"/>
</dbReference>
<dbReference type="Proteomes" id="UP000272025">
    <property type="component" value="Unassembled WGS sequence"/>
</dbReference>
<dbReference type="OrthoDB" id="6730379at2759"/>
<dbReference type="SUPFAM" id="SSF54928">
    <property type="entry name" value="RNA-binding domain, RBD"/>
    <property type="match status" value="2"/>
</dbReference>
<gene>
    <name evidence="5" type="ORF">SODALDRAFT_328979</name>
</gene>
<dbReference type="InterPro" id="IPR050502">
    <property type="entry name" value="Euk_RNA-bind_prot"/>
</dbReference>
<dbReference type="EMBL" id="ML119061">
    <property type="protein sequence ID" value="ROT35608.1"/>
    <property type="molecule type" value="Genomic_DNA"/>
</dbReference>
<dbReference type="AlphaFoldDB" id="A0A3N2PM67"/>
<keyword evidence="1 2" id="KW-0694">RNA-binding</keyword>
<dbReference type="PANTHER" id="PTHR48025">
    <property type="entry name" value="OS02G0815200 PROTEIN"/>
    <property type="match status" value="1"/>
</dbReference>
<organism evidence="5 6">
    <name type="scientific">Sodiomyces alkalinus (strain CBS 110278 / VKM F-3762 / F11)</name>
    <name type="common">Alkaliphilic filamentous fungus</name>
    <dbReference type="NCBI Taxonomy" id="1314773"/>
    <lineage>
        <taxon>Eukaryota</taxon>
        <taxon>Fungi</taxon>
        <taxon>Dikarya</taxon>
        <taxon>Ascomycota</taxon>
        <taxon>Pezizomycotina</taxon>
        <taxon>Sordariomycetes</taxon>
        <taxon>Hypocreomycetidae</taxon>
        <taxon>Glomerellales</taxon>
        <taxon>Plectosphaerellaceae</taxon>
        <taxon>Sodiomyces</taxon>
    </lineage>
</organism>
<feature type="region of interest" description="Disordered" evidence="3">
    <location>
        <begin position="54"/>
        <end position="82"/>
    </location>
</feature>
<evidence type="ECO:0000313" key="5">
    <source>
        <dbReference type="EMBL" id="ROT35608.1"/>
    </source>
</evidence>
<reference evidence="5 6" key="1">
    <citation type="journal article" date="2018" name="Mol. Ecol.">
        <title>The obligate alkalophilic soda-lake fungus Sodiomyces alkalinus has shifted to a protein diet.</title>
        <authorList>
            <person name="Grum-Grzhimaylo A.A."/>
            <person name="Falkoski D.L."/>
            <person name="van den Heuvel J."/>
            <person name="Valero-Jimenez C.A."/>
            <person name="Min B."/>
            <person name="Choi I.G."/>
            <person name="Lipzen A."/>
            <person name="Daum C.G."/>
            <person name="Aanen D.K."/>
            <person name="Tsang A."/>
            <person name="Henrissat B."/>
            <person name="Bilanenko E.N."/>
            <person name="de Vries R.P."/>
            <person name="van Kan J.A.L."/>
            <person name="Grigoriev I.V."/>
            <person name="Debets A.J.M."/>
        </authorList>
    </citation>
    <scope>NUCLEOTIDE SEQUENCE [LARGE SCALE GENOMIC DNA]</scope>
    <source>
        <strain evidence="5 6">F11</strain>
    </source>
</reference>
<proteinExistence type="predicted"/>
<dbReference type="GO" id="GO:0003729">
    <property type="term" value="F:mRNA binding"/>
    <property type="evidence" value="ECO:0007669"/>
    <property type="project" value="TreeGrafter"/>
</dbReference>
<feature type="domain" description="RRM" evidence="4">
    <location>
        <begin position="174"/>
        <end position="252"/>
    </location>
</feature>
<dbReference type="PROSITE" id="PS50102">
    <property type="entry name" value="RRM"/>
    <property type="match status" value="2"/>
</dbReference>
<feature type="compositionally biased region" description="Polar residues" evidence="3">
    <location>
        <begin position="236"/>
        <end position="247"/>
    </location>
</feature>
<keyword evidence="6" id="KW-1185">Reference proteome</keyword>
<dbReference type="SMART" id="SM00360">
    <property type="entry name" value="RRM"/>
    <property type="match status" value="2"/>
</dbReference>
<dbReference type="Pfam" id="PF00076">
    <property type="entry name" value="RRM_1"/>
    <property type="match status" value="2"/>
</dbReference>
<feature type="compositionally biased region" description="Low complexity" evidence="3">
    <location>
        <begin position="261"/>
        <end position="283"/>
    </location>
</feature>
<dbReference type="Gene3D" id="3.30.70.330">
    <property type="match status" value="2"/>
</dbReference>
<dbReference type="CDD" id="cd00590">
    <property type="entry name" value="RRM_SF"/>
    <property type="match status" value="1"/>
</dbReference>
<dbReference type="GeneID" id="39579299"/>
<dbReference type="InterPro" id="IPR000504">
    <property type="entry name" value="RRM_dom"/>
</dbReference>
<dbReference type="InterPro" id="IPR035979">
    <property type="entry name" value="RBD_domain_sf"/>
</dbReference>
<feature type="region of interest" description="Disordered" evidence="3">
    <location>
        <begin position="236"/>
        <end position="283"/>
    </location>
</feature>
<evidence type="ECO:0000256" key="3">
    <source>
        <dbReference type="SAM" id="MobiDB-lite"/>
    </source>
</evidence>
<accession>A0A3N2PM67</accession>
<feature type="domain" description="RRM" evidence="4">
    <location>
        <begin position="85"/>
        <end position="158"/>
    </location>
</feature>
<sequence>MSSFRNVAIRAVAWANVATSRAASIAPRSAYAQNAVRPFSVMAPRALARTLMLRDEPKQETDDAAAATRAGTSQQAEEARHEVPRSLWVQNMVYGLADEEITEAFSKYGEVSRVFRTDDKSNWAFVIFKDVESVRIAAENVDGTFWHGRRLRAMPRRARTPGLRREQNDVPMNDTLFISGLPYDMKDEELNDLFSDMEGVKNVRIAVDKATGWPLGYAHAWFSSVETAQKAFDKLQGTQIRGSNLRVSPSRGRKEKKQQREQQQQEEQQQQQQQQQQQDGNNA</sequence>
<evidence type="ECO:0000256" key="1">
    <source>
        <dbReference type="ARBA" id="ARBA00022884"/>
    </source>
</evidence>
<evidence type="ECO:0000259" key="4">
    <source>
        <dbReference type="PROSITE" id="PS50102"/>
    </source>
</evidence>
<evidence type="ECO:0000313" key="6">
    <source>
        <dbReference type="Proteomes" id="UP000272025"/>
    </source>
</evidence>
<evidence type="ECO:0000256" key="2">
    <source>
        <dbReference type="PROSITE-ProRule" id="PRU00176"/>
    </source>
</evidence>
<dbReference type="PANTHER" id="PTHR48025:SF1">
    <property type="entry name" value="RRM DOMAIN-CONTAINING PROTEIN"/>
    <property type="match status" value="1"/>
</dbReference>
<protein>
    <submittedName>
        <fullName evidence="5">RNA-binding domain-containing protein</fullName>
    </submittedName>
</protein>
<name>A0A3N2PM67_SODAK</name>
<dbReference type="InterPro" id="IPR012677">
    <property type="entry name" value="Nucleotide-bd_a/b_plait_sf"/>
</dbReference>
<dbReference type="STRING" id="1314773.A0A3N2PM67"/>